<keyword evidence="2" id="KW-1185">Reference proteome</keyword>
<gene>
    <name evidence="1" type="ORF">RINTHH_7220</name>
</gene>
<accession>M1WYI1</accession>
<dbReference type="Proteomes" id="UP000053051">
    <property type="component" value="Unassembled WGS sequence"/>
</dbReference>
<reference evidence="2" key="2">
    <citation type="submission" date="2016-01" db="EMBL/GenBank/DDBJ databases">
        <title>Diatom-associated endosymboitic cyanobacterium lacks core nitrogen metabolism enzymes.</title>
        <authorList>
            <person name="Hilton J.A."/>
            <person name="Foster R.A."/>
            <person name="Tripp H.J."/>
            <person name="Carter B.J."/>
            <person name="Zehr J.P."/>
            <person name="Villareal T.A."/>
        </authorList>
    </citation>
    <scope>NUCLEOTIDE SEQUENCE [LARGE SCALE GENOMIC DNA]</scope>
    <source>
        <strain evidence="2">HH01</strain>
    </source>
</reference>
<reference evidence="1 2" key="1">
    <citation type="submission" date="2012-05" db="EMBL/GenBank/DDBJ databases">
        <authorList>
            <person name="Hilton J."/>
        </authorList>
    </citation>
    <scope>NUCLEOTIDE SEQUENCE [LARGE SCALE GENOMIC DNA]</scope>
    <source>
        <strain evidence="1 2">HH01</strain>
    </source>
</reference>
<proteinExistence type="predicted"/>
<protein>
    <submittedName>
        <fullName evidence="1">Uncharacterized protein</fullName>
    </submittedName>
</protein>
<dbReference type="RefSeq" id="WP_008232819.1">
    <property type="nucleotide sequence ID" value="NZ_CAIY01000028.1"/>
</dbReference>
<organism evidence="1 2">
    <name type="scientific">Richelia intracellularis HH01</name>
    <dbReference type="NCBI Taxonomy" id="1165094"/>
    <lineage>
        <taxon>Bacteria</taxon>
        <taxon>Bacillati</taxon>
        <taxon>Cyanobacteriota</taxon>
        <taxon>Cyanophyceae</taxon>
        <taxon>Nostocales</taxon>
        <taxon>Nostocaceae</taxon>
        <taxon>Richelia</taxon>
    </lineage>
</organism>
<dbReference type="AlphaFoldDB" id="M1WYI1"/>
<comment type="caution">
    <text evidence="1">The sequence shown here is derived from an EMBL/GenBank/DDBJ whole genome shotgun (WGS) entry which is preliminary data.</text>
</comment>
<evidence type="ECO:0000313" key="1">
    <source>
        <dbReference type="EMBL" id="CCH66877.1"/>
    </source>
</evidence>
<dbReference type="EMBL" id="CAIY01000028">
    <property type="protein sequence ID" value="CCH66877.1"/>
    <property type="molecule type" value="Genomic_DNA"/>
</dbReference>
<sequence length="465" mass="52372">MTSRINEIQGLIVDIDSLLNNKNNLLSRLISTQGQEAKAILEKIRDFLVRLDSSETQPEPYTRSPLIAKFADRERYSGEKSLSQYTEVSALLQPLHTELQMLLQERANLVQEIKKLEQKRLHSYSVVQQMENQEKIISGFLQELIHRIEEKLSFDPPISTKVNELEAATHIDQLQHLANDLESRLIALDGTVNIVFQGLQRNIYTYHESLSQAIDRMHSKGTEGEQLFTALIDNLTGLMQHKNNMNSSELDVLSESVAVSSSLSTPKSNFDGENYISTKLNVNNSECLLKSEDSYDLSVKNHDVEIQHYQPISLDLEKNQTKESVDSSNQNINAPDFVSNDGSLGNDSVDELYACLFSTTTENKTNTELIKPSKTTSISIRSSEEPPEPKLHFGTLELDAIANSSNLMSEKLHQTQMSNIYTDGNTGNFPGLGMWFDKTDDSLLESNQINSAIPQGIIKKTRYQM</sequence>
<evidence type="ECO:0000313" key="2">
    <source>
        <dbReference type="Proteomes" id="UP000053051"/>
    </source>
</evidence>
<dbReference type="STRING" id="1165094.RINTHH_7220"/>
<name>M1WYI1_9NOST</name>